<evidence type="ECO:0000256" key="5">
    <source>
        <dbReference type="ARBA" id="ARBA00049660"/>
    </source>
</evidence>
<dbReference type="InterPro" id="IPR024002">
    <property type="entry name" value="For/NO2_transpt_CS"/>
</dbReference>
<feature type="transmembrane region" description="Helical" evidence="6">
    <location>
        <begin position="28"/>
        <end position="49"/>
    </location>
</feature>
<sequence length="255" mass="28714">MYKEKEMDKLIESGKEKIKSLEEDFKKYLVSSILAGLFVGIGVIFSSSISTYLKGTVLEKIGFGVVFPIALSLVVILKVELFTSGNFVLCVSYIKKEIRLEKVLKALVTCYLGNWIGAILLTFLFIGTGSLDKSVGEYIMNLAFSKVNYSWIELLFKGILCNILVCLASWTTYKLNSESAKLIMIFWCLFAMVICGFEHSIANMTTLTFGLLKGSFFEFGITGYFYNLFWVTLGNILGGAIFVAIPYYFMHRNEK</sequence>
<dbReference type="InterPro" id="IPR023271">
    <property type="entry name" value="Aquaporin-like"/>
</dbReference>
<protein>
    <submittedName>
        <fullName evidence="7">Probable nitrite transporter</fullName>
    </submittedName>
</protein>
<dbReference type="PANTHER" id="PTHR30520">
    <property type="entry name" value="FORMATE TRANSPORTER-RELATED"/>
    <property type="match status" value="1"/>
</dbReference>
<comment type="subcellular location">
    <subcellularLocation>
        <location evidence="1">Membrane</location>
        <topology evidence="1">Multi-pass membrane protein</topology>
    </subcellularLocation>
</comment>
<dbReference type="Pfam" id="PF01226">
    <property type="entry name" value="Form_Nir_trans"/>
    <property type="match status" value="1"/>
</dbReference>
<dbReference type="GO" id="GO:0015499">
    <property type="term" value="F:formate transmembrane transporter activity"/>
    <property type="evidence" value="ECO:0007669"/>
    <property type="project" value="TreeGrafter"/>
</dbReference>
<dbReference type="PROSITE" id="PS01006">
    <property type="entry name" value="FORMATE_NITRITE_TP_2"/>
    <property type="match status" value="1"/>
</dbReference>
<keyword evidence="2 6" id="KW-0812">Transmembrane</keyword>
<dbReference type="InterPro" id="IPR000292">
    <property type="entry name" value="For/NO2_transpt"/>
</dbReference>
<organism evidence="7 8">
    <name type="scientific">Fusobacterium necrogenes</name>
    <dbReference type="NCBI Taxonomy" id="858"/>
    <lineage>
        <taxon>Bacteria</taxon>
        <taxon>Fusobacteriati</taxon>
        <taxon>Fusobacteriota</taxon>
        <taxon>Fusobacteriia</taxon>
        <taxon>Fusobacteriales</taxon>
        <taxon>Fusobacteriaceae</taxon>
        <taxon>Fusobacterium</taxon>
    </lineage>
</organism>
<feature type="transmembrane region" description="Helical" evidence="6">
    <location>
        <begin position="61"/>
        <end position="94"/>
    </location>
</feature>
<name>A0A377GYV1_9FUSO</name>
<gene>
    <name evidence="7" type="primary">nirC</name>
    <name evidence="7" type="ORF">NCTC10723_01638</name>
</gene>
<keyword evidence="8" id="KW-1185">Reference proteome</keyword>
<dbReference type="AlphaFoldDB" id="A0A377GYV1"/>
<dbReference type="RefSeq" id="WP_115271081.1">
    <property type="nucleotide sequence ID" value="NZ_UGGU01000003.1"/>
</dbReference>
<dbReference type="GO" id="GO:0005886">
    <property type="term" value="C:plasma membrane"/>
    <property type="evidence" value="ECO:0007669"/>
    <property type="project" value="TreeGrafter"/>
</dbReference>
<accession>A0A377GYV1</accession>
<evidence type="ECO:0000313" key="7">
    <source>
        <dbReference type="EMBL" id="STO32159.1"/>
    </source>
</evidence>
<evidence type="ECO:0000256" key="4">
    <source>
        <dbReference type="ARBA" id="ARBA00023136"/>
    </source>
</evidence>
<feature type="transmembrane region" description="Helical" evidence="6">
    <location>
        <begin position="224"/>
        <end position="249"/>
    </location>
</feature>
<keyword evidence="4 6" id="KW-0472">Membrane</keyword>
<evidence type="ECO:0000256" key="3">
    <source>
        <dbReference type="ARBA" id="ARBA00022989"/>
    </source>
</evidence>
<feature type="transmembrane region" description="Helical" evidence="6">
    <location>
        <begin position="182"/>
        <end position="204"/>
    </location>
</feature>
<reference evidence="7 8" key="1">
    <citation type="submission" date="2018-06" db="EMBL/GenBank/DDBJ databases">
        <authorList>
            <consortium name="Pathogen Informatics"/>
            <person name="Doyle S."/>
        </authorList>
    </citation>
    <scope>NUCLEOTIDE SEQUENCE [LARGE SCALE GENOMIC DNA]</scope>
    <source>
        <strain evidence="7 8">NCTC10723</strain>
    </source>
</reference>
<proteinExistence type="inferred from homology"/>
<dbReference type="Gene3D" id="1.20.1080.10">
    <property type="entry name" value="Glycerol uptake facilitator protein"/>
    <property type="match status" value="1"/>
</dbReference>
<evidence type="ECO:0000256" key="6">
    <source>
        <dbReference type="SAM" id="Phobius"/>
    </source>
</evidence>
<keyword evidence="3 6" id="KW-1133">Transmembrane helix</keyword>
<dbReference type="Proteomes" id="UP000255328">
    <property type="component" value="Unassembled WGS sequence"/>
</dbReference>
<dbReference type="EMBL" id="UGGU01000003">
    <property type="protein sequence ID" value="STO32159.1"/>
    <property type="molecule type" value="Genomic_DNA"/>
</dbReference>
<feature type="transmembrane region" description="Helical" evidence="6">
    <location>
        <begin position="106"/>
        <end position="129"/>
    </location>
</feature>
<dbReference type="PANTHER" id="PTHR30520:SF8">
    <property type="entry name" value="NITRITE TRANSPORTER NIRC"/>
    <property type="match status" value="1"/>
</dbReference>
<feature type="transmembrane region" description="Helical" evidence="6">
    <location>
        <begin position="149"/>
        <end position="170"/>
    </location>
</feature>
<evidence type="ECO:0000256" key="2">
    <source>
        <dbReference type="ARBA" id="ARBA00022692"/>
    </source>
</evidence>
<evidence type="ECO:0000313" key="8">
    <source>
        <dbReference type="Proteomes" id="UP000255328"/>
    </source>
</evidence>
<evidence type="ECO:0000256" key="1">
    <source>
        <dbReference type="ARBA" id="ARBA00004141"/>
    </source>
</evidence>
<dbReference type="OrthoDB" id="9786493at2"/>
<comment type="similarity">
    <text evidence="5">Belongs to the FNT transporter (TC 1.A.16) family.</text>
</comment>